<evidence type="ECO:0000313" key="5">
    <source>
        <dbReference type="Proteomes" id="UP001244623"/>
    </source>
</evidence>
<dbReference type="EMBL" id="JAUSSJ010000001">
    <property type="protein sequence ID" value="MDQ0018557.1"/>
    <property type="molecule type" value="Genomic_DNA"/>
</dbReference>
<dbReference type="SUPFAM" id="SSF82171">
    <property type="entry name" value="DPP6 N-terminal domain-like"/>
    <property type="match status" value="1"/>
</dbReference>
<dbReference type="Pfam" id="PF25023">
    <property type="entry name" value="TEN_YD-shell"/>
    <property type="match status" value="1"/>
</dbReference>
<feature type="domain" description="Teneurin-like YD-shell" evidence="3">
    <location>
        <begin position="1051"/>
        <end position="1302"/>
    </location>
</feature>
<dbReference type="InterPro" id="IPR056823">
    <property type="entry name" value="TEN-like_YD-shell"/>
</dbReference>
<dbReference type="Pfam" id="PF05593">
    <property type="entry name" value="RHS_repeat"/>
    <property type="match status" value="6"/>
</dbReference>
<dbReference type="PANTHER" id="PTHR32305">
    <property type="match status" value="1"/>
</dbReference>
<dbReference type="Proteomes" id="UP001244623">
    <property type="component" value="Unassembled WGS sequence"/>
</dbReference>
<organism evidence="4 5">
    <name type="scientific">[Curtobacterium] plantarum</name>
    <dbReference type="NCBI Taxonomy" id="221276"/>
    <lineage>
        <taxon>Bacteria</taxon>
        <taxon>Pseudomonadati</taxon>
        <taxon>Pseudomonadota</taxon>
        <taxon>Gammaproteobacteria</taxon>
        <taxon>Enterobacterales</taxon>
        <taxon>Erwiniaceae</taxon>
        <taxon>Pantoea</taxon>
    </lineage>
</organism>
<dbReference type="Gene3D" id="2.180.10.10">
    <property type="entry name" value="RHS repeat-associated core"/>
    <property type="match status" value="3"/>
</dbReference>
<keyword evidence="1" id="KW-0677">Repeat</keyword>
<dbReference type="NCBIfam" id="TIGR03696">
    <property type="entry name" value="Rhs_assc_core"/>
    <property type="match status" value="1"/>
</dbReference>
<protein>
    <submittedName>
        <fullName evidence="4">RHS repeat-associated protein</fullName>
    </submittedName>
</protein>
<dbReference type="RefSeq" id="WP_307617967.1">
    <property type="nucleotide sequence ID" value="NZ_JAUSSJ010000001.1"/>
</dbReference>
<dbReference type="CDD" id="cd14742">
    <property type="entry name" value="PAAR_RHS"/>
    <property type="match status" value="1"/>
</dbReference>
<gene>
    <name evidence="4" type="ORF">J2X94_000685</name>
</gene>
<dbReference type="InterPro" id="IPR045351">
    <property type="entry name" value="DUF6531"/>
</dbReference>
<name>A0ABT9T6K2_9GAMM</name>
<dbReference type="NCBIfam" id="TIGR01643">
    <property type="entry name" value="YD_repeat_2x"/>
    <property type="match status" value="8"/>
</dbReference>
<evidence type="ECO:0000259" key="2">
    <source>
        <dbReference type="Pfam" id="PF20148"/>
    </source>
</evidence>
<accession>A0ABT9T6K2</accession>
<feature type="domain" description="DUF6531" evidence="2">
    <location>
        <begin position="293"/>
        <end position="366"/>
    </location>
</feature>
<sequence length="1502" mass="166397">MDNPAARLGDEIIHSSIFADITSIVAEGAAYAVIGAAVGAAIVSAAPLLGTGAAAASVAAVGNSCLLSGILGGVLANAVGLSQEISKAADGLGNMIFPPSPAGVIATGSVNVYVNGLLAARAAGMLTPGETPPPEPQSPQSFADYGGMLLSAVGQFGSAMWQPTVASADAGTSPLEQDKVACEKHSAPQYLAQGSKSVFINGQPAVRAKDKTTCDATVSDDVSPNVIIGGETVTVREIKSGKVPGLAVMMIGLSLIRGRPSQIIKNMPCALAGAVGGMAADMAINAAFSSLFPVHAATGVKVLNDDAERDFSLPGRFPLSFQRSYNSLTQRAGLFGQGWATVFDSYLTLEGNRATWFDDNGRELSFDVPGDKEVLYSISEGLMVRRNESGDIAIADDDGAVWRLYRRTAADPQVLRLASLSNEYGNALEMGWDEQARLVRIHDAPLAIDVTLHYDDKQHARRPTSASHFDGDQHWPLARWTYNDRGQLTSVTDAAGVVSRRFRYNDDGLMVWHQLPGGLESEYRWQKLDHWRVIENRTNSGDGCHMHYDLEAGITRVSTYDGQQREHHWNAAGLITCFIDERGEKWRYEWDENELLTRRIDPLGNAVSFTYDDLGNRVEEKDADGGVQAVQWLSHRSLPTVVAGADGSTTKYYYDPHHGLERVVDALGQSTLYQRDEFGLVVEETDAAGNSYRREFNDAGQVIRETDCSGLTTRYRYHPLGWLSCVIAPDGEETRYHYDAAGRPLQLERAEGWEERLHWSENGLPLAYESADGKRSEFRYDNVGRLIANRNAQGETVQRSWDSRGRLTALQNENGEQYQFEWGADSLLLAQVGLDGVATRYDYDAAGRTVSRTFAAGHPQSITHRYHWSRAGQLLARTTPEGQTRYHYSGGGQLGKVSQHLPLSDTEWSQQAEQEITFKYDALGRIVAEQGEQGELAWEYDALGNCTALTLPDGRNLKQLYYGSGHLLSIALDNLPVTEFTRDTLHRELSRTQGGLTMRSEYDRLGRLRRRDVFKGDSQRPAPRVWSRRRDFDYGNNLIREERDDNPFSQTLWNYDNAGRLLSQDGAQPGNEQWRWDSAGNPLDRHSAAHVMHNRVTELNGIRWQYDIHGRTTEKDDGHTRWRYRYDGEHRLTDVISEPRDRNKPRTKVSFRYDPLGRRISKTSQQLLQGRPSENAVTTRFVWEGYRLLQEIHDGIPLTYVYSDSQSYEPLARIDGVESPEIYWFHNAANGMPELLTDGEGQKAWEGINSPWGKLLRESSQRMPVIQQNLRMQGQYLDRETGLHYNLFRYYDPDSGRFTQQDPIGLAGGINLYQYAPNALGWVDPWGLSCKNAWNAFQKNTKGVFSSRGWAAKAYKAVRGRDKVTNPFPNPKTYLEPAYVAKHLSMFKDGVSKITWGVNRAEIGPPDGHFVMPSFVADEMIAKSGGNIAKLENLLGLEKGELGNSPVRVDIPSPQGVRMPTGNEPGANDYWLPGGKTSGGVPEAVIDQTPVSDATITEIIKK</sequence>
<dbReference type="PANTHER" id="PTHR32305:SF15">
    <property type="entry name" value="PROTEIN RHSA-RELATED"/>
    <property type="match status" value="1"/>
</dbReference>
<dbReference type="InterPro" id="IPR022385">
    <property type="entry name" value="Rhs_assc_core"/>
</dbReference>
<comment type="caution">
    <text evidence="4">The sequence shown here is derived from an EMBL/GenBank/DDBJ whole genome shotgun (WGS) entry which is preliminary data.</text>
</comment>
<evidence type="ECO:0000259" key="3">
    <source>
        <dbReference type="Pfam" id="PF25023"/>
    </source>
</evidence>
<dbReference type="Pfam" id="PF20148">
    <property type="entry name" value="DUF6531"/>
    <property type="match status" value="1"/>
</dbReference>
<dbReference type="Gene3D" id="2.60.200.60">
    <property type="match status" value="1"/>
</dbReference>
<keyword evidence="5" id="KW-1185">Reference proteome</keyword>
<proteinExistence type="predicted"/>
<dbReference type="InterPro" id="IPR050708">
    <property type="entry name" value="T6SS_VgrG/RHS"/>
</dbReference>
<dbReference type="InterPro" id="IPR031325">
    <property type="entry name" value="RHS_repeat"/>
</dbReference>
<evidence type="ECO:0000313" key="4">
    <source>
        <dbReference type="EMBL" id="MDQ0018557.1"/>
    </source>
</evidence>
<dbReference type="Pfam" id="PF05488">
    <property type="entry name" value="PAAR_motif"/>
    <property type="match status" value="1"/>
</dbReference>
<reference evidence="4 5" key="1">
    <citation type="submission" date="2023-07" db="EMBL/GenBank/DDBJ databases">
        <title>Sorghum-associated microbial communities from plants grown in Nebraska, USA.</title>
        <authorList>
            <person name="Schachtman D."/>
        </authorList>
    </citation>
    <scope>NUCLEOTIDE SEQUENCE [LARGE SCALE GENOMIC DNA]</scope>
    <source>
        <strain evidence="4 5">CC49</strain>
    </source>
</reference>
<evidence type="ECO:0000256" key="1">
    <source>
        <dbReference type="ARBA" id="ARBA00022737"/>
    </source>
</evidence>
<dbReference type="InterPro" id="IPR006530">
    <property type="entry name" value="YD"/>
</dbReference>
<dbReference type="InterPro" id="IPR008727">
    <property type="entry name" value="PAAR_motif"/>
</dbReference>